<evidence type="ECO:0000256" key="3">
    <source>
        <dbReference type="ARBA" id="ARBA00022989"/>
    </source>
</evidence>
<dbReference type="OrthoDB" id="20273at2759"/>
<evidence type="ECO:0000313" key="8">
    <source>
        <dbReference type="EMBL" id="POY74369.1"/>
    </source>
</evidence>
<feature type="region of interest" description="Disordered" evidence="5">
    <location>
        <begin position="1"/>
        <end position="104"/>
    </location>
</feature>
<dbReference type="SUPFAM" id="SSF117070">
    <property type="entry name" value="LEA14-like"/>
    <property type="match status" value="1"/>
</dbReference>
<evidence type="ECO:0000256" key="4">
    <source>
        <dbReference type="ARBA" id="ARBA00023136"/>
    </source>
</evidence>
<dbReference type="GO" id="GO:0098542">
    <property type="term" value="P:defense response to other organism"/>
    <property type="evidence" value="ECO:0007669"/>
    <property type="project" value="InterPro"/>
</dbReference>
<evidence type="ECO:0000256" key="1">
    <source>
        <dbReference type="ARBA" id="ARBA00004167"/>
    </source>
</evidence>
<accession>A0A2S5BC65</accession>
<feature type="region of interest" description="Disordered" evidence="5">
    <location>
        <begin position="362"/>
        <end position="386"/>
    </location>
</feature>
<keyword evidence="3 6" id="KW-1133">Transmembrane helix</keyword>
<dbReference type="InterPro" id="IPR004864">
    <property type="entry name" value="LEA_2"/>
</dbReference>
<evidence type="ECO:0000256" key="5">
    <source>
        <dbReference type="SAM" id="MobiDB-lite"/>
    </source>
</evidence>
<evidence type="ECO:0000256" key="6">
    <source>
        <dbReference type="SAM" id="Phobius"/>
    </source>
</evidence>
<dbReference type="InterPro" id="IPR044839">
    <property type="entry name" value="NDR1-like"/>
</dbReference>
<keyword evidence="4 6" id="KW-0472">Membrane</keyword>
<organism evidence="8 9">
    <name type="scientific">Rhodotorula taiwanensis</name>
    <dbReference type="NCBI Taxonomy" id="741276"/>
    <lineage>
        <taxon>Eukaryota</taxon>
        <taxon>Fungi</taxon>
        <taxon>Dikarya</taxon>
        <taxon>Basidiomycota</taxon>
        <taxon>Pucciniomycotina</taxon>
        <taxon>Microbotryomycetes</taxon>
        <taxon>Sporidiobolales</taxon>
        <taxon>Sporidiobolaceae</taxon>
        <taxon>Rhodotorula</taxon>
    </lineage>
</organism>
<comment type="subcellular location">
    <subcellularLocation>
        <location evidence="1">Membrane</location>
        <topology evidence="1">Single-pass membrane protein</topology>
    </subcellularLocation>
</comment>
<dbReference type="Pfam" id="PF03168">
    <property type="entry name" value="LEA_2"/>
    <property type="match status" value="1"/>
</dbReference>
<dbReference type="PANTHER" id="PTHR31234">
    <property type="entry name" value="LATE EMBRYOGENESIS ABUNDANT (LEA) HYDROXYPROLINE-RICH GLYCOPROTEIN FAMILY"/>
    <property type="match status" value="1"/>
</dbReference>
<keyword evidence="2 6" id="KW-0812">Transmembrane</keyword>
<dbReference type="GO" id="GO:0016020">
    <property type="term" value="C:membrane"/>
    <property type="evidence" value="ECO:0007669"/>
    <property type="project" value="UniProtKB-SubCell"/>
</dbReference>
<name>A0A2S5BC65_9BASI</name>
<evidence type="ECO:0000256" key="2">
    <source>
        <dbReference type="ARBA" id="ARBA00022692"/>
    </source>
</evidence>
<feature type="transmembrane region" description="Helical" evidence="6">
    <location>
        <begin position="167"/>
        <end position="190"/>
    </location>
</feature>
<dbReference type="STRING" id="741276.A0A2S5BC65"/>
<dbReference type="Gene3D" id="2.60.40.1820">
    <property type="match status" value="1"/>
</dbReference>
<proteinExistence type="predicted"/>
<keyword evidence="9" id="KW-1185">Reference proteome</keyword>
<dbReference type="Proteomes" id="UP000237144">
    <property type="component" value="Unassembled WGS sequence"/>
</dbReference>
<protein>
    <recommendedName>
        <fullName evidence="7">Late embryogenesis abundant protein LEA-2 subgroup domain-containing protein</fullName>
    </recommendedName>
</protein>
<sequence>MAYYGQHQGGDYPRQNMYTDQHRPYADPPSPAAPEEEYDSPDQYYHQATAAYPNNNYHGEQYAYEPEYHNNDGYSANDFVSPERDGRGVPGGRQTTYPPASSDPDLLDKEGAFAYEKPTVPVTRGSIAAQLAAEGQIPKKEGLRMFRKDEHAGALTRGGRVRCCGRVFCCSVMLIILILVAIVAAFFLWVKPPDVRFRGINPPTSGNEVTLQNQGFLLNVTLDINVINPNFFGAHFSRVDATAYYPTKPNDAVGGGSLTNFDIKKHSNSTINFPFTINYTTSYDSDLSVLQDIAKRCGFLGGAEQQLKVNYKVKTEVRVIAVSIGPSFSSSATFDCPLTESDITGFLGSSGLSGLLNGLTGGSSSSSSSSSRKRRSLSLDPTPEERRAVHLATRHALAKLVERGNQAVPRAEKMFTADRWMRVGTVRRPELVHSSDE</sequence>
<evidence type="ECO:0000259" key="7">
    <source>
        <dbReference type="Pfam" id="PF03168"/>
    </source>
</evidence>
<dbReference type="PANTHER" id="PTHR31234:SF2">
    <property type="entry name" value="OS05G0199100 PROTEIN"/>
    <property type="match status" value="1"/>
</dbReference>
<comment type="caution">
    <text evidence="8">The sequence shown here is derived from an EMBL/GenBank/DDBJ whole genome shotgun (WGS) entry which is preliminary data.</text>
</comment>
<feature type="domain" description="Late embryogenesis abundant protein LEA-2 subgroup" evidence="7">
    <location>
        <begin position="224"/>
        <end position="320"/>
    </location>
</feature>
<reference evidence="8 9" key="1">
    <citation type="journal article" date="2018" name="Front. Microbiol.">
        <title>Prospects for Fungal Bioremediation of Acidic Radioactive Waste Sites: Characterization and Genome Sequence of Rhodotorula taiwanensis MD1149.</title>
        <authorList>
            <person name="Tkavc R."/>
            <person name="Matrosova V.Y."/>
            <person name="Grichenko O.E."/>
            <person name="Gostincar C."/>
            <person name="Volpe R.P."/>
            <person name="Klimenkova P."/>
            <person name="Gaidamakova E.K."/>
            <person name="Zhou C.E."/>
            <person name="Stewart B.J."/>
            <person name="Lyman M.G."/>
            <person name="Malfatti S.A."/>
            <person name="Rubinfeld B."/>
            <person name="Courtot M."/>
            <person name="Singh J."/>
            <person name="Dalgard C.L."/>
            <person name="Hamilton T."/>
            <person name="Frey K.G."/>
            <person name="Gunde-Cimerman N."/>
            <person name="Dugan L."/>
            <person name="Daly M.J."/>
        </authorList>
    </citation>
    <scope>NUCLEOTIDE SEQUENCE [LARGE SCALE GENOMIC DNA]</scope>
    <source>
        <strain evidence="8 9">MD1149</strain>
    </source>
</reference>
<gene>
    <name evidence="8" type="ORF">BMF94_2563</name>
</gene>
<dbReference type="AlphaFoldDB" id="A0A2S5BC65"/>
<evidence type="ECO:0000313" key="9">
    <source>
        <dbReference type="Proteomes" id="UP000237144"/>
    </source>
</evidence>
<dbReference type="EMBL" id="PJQD01000025">
    <property type="protein sequence ID" value="POY74369.1"/>
    <property type="molecule type" value="Genomic_DNA"/>
</dbReference>